<dbReference type="PANTHER" id="PTHR33875:SF2">
    <property type="entry name" value="ACR183CP"/>
    <property type="match status" value="1"/>
</dbReference>
<keyword evidence="2" id="KW-1185">Reference proteome</keyword>
<dbReference type="OrthoDB" id="37297at2759"/>
<name>A0A8E2J485_9APHY</name>
<evidence type="ECO:0000313" key="2">
    <source>
        <dbReference type="Proteomes" id="UP000250043"/>
    </source>
</evidence>
<dbReference type="Proteomes" id="UP000250043">
    <property type="component" value="Unassembled WGS sequence"/>
</dbReference>
<dbReference type="EMBL" id="KV722345">
    <property type="protein sequence ID" value="OCH94281.1"/>
    <property type="molecule type" value="Genomic_DNA"/>
</dbReference>
<dbReference type="Gene3D" id="3.40.30.10">
    <property type="entry name" value="Glutaredoxin"/>
    <property type="match status" value="1"/>
</dbReference>
<accession>A0A8E2J485</accession>
<dbReference type="PANTHER" id="PTHR33875">
    <property type="entry name" value="OS09G0542200 PROTEIN"/>
    <property type="match status" value="1"/>
</dbReference>
<gene>
    <name evidence="1" type="ORF">OBBRIDRAFT_789416</name>
</gene>
<evidence type="ECO:0000313" key="1">
    <source>
        <dbReference type="EMBL" id="OCH94281.1"/>
    </source>
</evidence>
<reference evidence="1 2" key="1">
    <citation type="submission" date="2016-07" db="EMBL/GenBank/DDBJ databases">
        <title>Draft genome of the white-rot fungus Obba rivulosa 3A-2.</title>
        <authorList>
            <consortium name="DOE Joint Genome Institute"/>
            <person name="Miettinen O."/>
            <person name="Riley R."/>
            <person name="Acob R."/>
            <person name="Barry K."/>
            <person name="Cullen D."/>
            <person name="De Vries R."/>
            <person name="Hainaut M."/>
            <person name="Hatakka A."/>
            <person name="Henrissat B."/>
            <person name="Hilden K."/>
            <person name="Kuo R."/>
            <person name="Labutti K."/>
            <person name="Lipzen A."/>
            <person name="Makela M.R."/>
            <person name="Sandor L."/>
            <person name="Spatafora J.W."/>
            <person name="Grigoriev I.V."/>
            <person name="Hibbett D.S."/>
        </authorList>
    </citation>
    <scope>NUCLEOTIDE SEQUENCE [LARGE SCALE GENOMIC DNA]</scope>
    <source>
        <strain evidence="1 2">3A-2</strain>
    </source>
</reference>
<dbReference type="InterPro" id="IPR036249">
    <property type="entry name" value="Thioredoxin-like_sf"/>
</dbReference>
<dbReference type="SUPFAM" id="SSF52833">
    <property type="entry name" value="Thioredoxin-like"/>
    <property type="match status" value="1"/>
</dbReference>
<organism evidence="1 2">
    <name type="scientific">Obba rivulosa</name>
    <dbReference type="NCBI Taxonomy" id="1052685"/>
    <lineage>
        <taxon>Eukaryota</taxon>
        <taxon>Fungi</taxon>
        <taxon>Dikarya</taxon>
        <taxon>Basidiomycota</taxon>
        <taxon>Agaricomycotina</taxon>
        <taxon>Agaricomycetes</taxon>
        <taxon>Polyporales</taxon>
        <taxon>Gelatoporiaceae</taxon>
        <taxon>Obba</taxon>
    </lineage>
</organism>
<proteinExistence type="predicted"/>
<sequence>MALQPSLRSLVVAGTRHSPHTLDVFLDFVCPYSKKMAFAIETILDPLLGEGGRYNGKVHIIFRPQVQPWHASSTFTHEAALAVLRIAPDKFWAFALALFRKQEEFFDIPSSVLTPVQIRAKLAIIAGTVIGINKVPQFEALLTLISTPNGGVSVTDDLKYTVKFSRQNGIHVSPTVLWDGLVANEISSSWGEVEWIDFLEKNVVV</sequence>
<dbReference type="AlphaFoldDB" id="A0A8E2J485"/>
<evidence type="ECO:0008006" key="3">
    <source>
        <dbReference type="Google" id="ProtNLM"/>
    </source>
</evidence>
<protein>
    <recommendedName>
        <fullName evidence="3">Thioredoxin-like fold domain-containing protein</fullName>
    </recommendedName>
</protein>